<dbReference type="EMBL" id="FUWZ01000006">
    <property type="protein sequence ID" value="SKA42726.1"/>
    <property type="molecule type" value="Genomic_DNA"/>
</dbReference>
<evidence type="ECO:0000313" key="1">
    <source>
        <dbReference type="EMBL" id="SKA42726.1"/>
    </source>
</evidence>
<dbReference type="Pfam" id="PF25855">
    <property type="entry name" value="IpaJ_protease"/>
    <property type="match status" value="1"/>
</dbReference>
<organism evidence="1 2">
    <name type="scientific">Chitinophaga eiseniae</name>
    <dbReference type="NCBI Taxonomy" id="634771"/>
    <lineage>
        <taxon>Bacteria</taxon>
        <taxon>Pseudomonadati</taxon>
        <taxon>Bacteroidota</taxon>
        <taxon>Chitinophagia</taxon>
        <taxon>Chitinophagales</taxon>
        <taxon>Chitinophagaceae</taxon>
        <taxon>Chitinophaga</taxon>
    </lineage>
</organism>
<reference evidence="2" key="1">
    <citation type="submission" date="2017-02" db="EMBL/GenBank/DDBJ databases">
        <authorList>
            <person name="Varghese N."/>
            <person name="Submissions S."/>
        </authorList>
    </citation>
    <scope>NUCLEOTIDE SEQUENCE [LARGE SCALE GENOMIC DNA]</scope>
    <source>
        <strain evidence="2">DSM 22224</strain>
    </source>
</reference>
<name>A0A1T4TQI7_9BACT</name>
<dbReference type="RefSeq" id="WP_078672383.1">
    <property type="nucleotide sequence ID" value="NZ_FUWZ01000006.1"/>
</dbReference>
<protein>
    <recommendedName>
        <fullName evidence="3">Peptidase C39-like domain-containing protein</fullName>
    </recommendedName>
</protein>
<evidence type="ECO:0008006" key="3">
    <source>
        <dbReference type="Google" id="ProtNLM"/>
    </source>
</evidence>
<dbReference type="InterPro" id="IPR058988">
    <property type="entry name" value="IpaJ"/>
</dbReference>
<dbReference type="OrthoDB" id="1493486at2"/>
<proteinExistence type="predicted"/>
<keyword evidence="2" id="KW-1185">Reference proteome</keyword>
<gene>
    <name evidence="1" type="ORF">SAMN04488128_1068</name>
</gene>
<evidence type="ECO:0000313" key="2">
    <source>
        <dbReference type="Proteomes" id="UP000190367"/>
    </source>
</evidence>
<dbReference type="Proteomes" id="UP000190367">
    <property type="component" value="Unassembled WGS sequence"/>
</dbReference>
<dbReference type="STRING" id="634771.SAMN04488128_1068"/>
<dbReference type="AlphaFoldDB" id="A0A1T4TQI7"/>
<accession>A0A1T4TQI7</accession>
<sequence length="232" mass="24821">MAFNAYHGVQQTTTNSCGAFALSAALTHLGSATLPDILNTGNLAQRYTAPGPAALAQRIYQITGNLLLNLLAPTPTATYRYQAPVNDYNPPSALAFVARQFGLAVNNIIVYYNNNAAGILQHIQVTNVGAGTDLLATEIDLITTQPAYGLVNGPVNYTQKPGPKEAHLVVVENLNHTIALNETELYDSAYGYVGPYTLNNNGPLPLTQISFTLPSGPTVNYQFSGVWIKLNV</sequence>